<gene>
    <name evidence="12" type="ORF">PISL3812_01627</name>
</gene>
<reference evidence="12 13" key="1">
    <citation type="submission" date="2015-04" db="EMBL/GenBank/DDBJ databases">
        <authorList>
            <person name="Syromyatnikov M.Y."/>
            <person name="Popov V.N."/>
        </authorList>
    </citation>
    <scope>NUCLEOTIDE SEQUENCE [LARGE SCALE GENOMIC DNA]</scope>
    <source>
        <strain evidence="12">WF-38-12</strain>
    </source>
</reference>
<dbReference type="Gene3D" id="1.20.1720.10">
    <property type="entry name" value="Multidrug resistance protein D"/>
    <property type="match status" value="1"/>
</dbReference>
<dbReference type="GO" id="GO:0022857">
    <property type="term" value="F:transmembrane transporter activity"/>
    <property type="evidence" value="ECO:0007669"/>
    <property type="project" value="InterPro"/>
</dbReference>
<proteinExistence type="inferred from homology"/>
<dbReference type="EMBL" id="CVMT01000001">
    <property type="protein sequence ID" value="CRG84330.1"/>
    <property type="molecule type" value="Genomic_DNA"/>
</dbReference>
<dbReference type="GO" id="GO:0005886">
    <property type="term" value="C:plasma membrane"/>
    <property type="evidence" value="ECO:0007669"/>
    <property type="project" value="TreeGrafter"/>
</dbReference>
<dbReference type="Gene3D" id="1.20.1250.20">
    <property type="entry name" value="MFS general substrate transporter like domains"/>
    <property type="match status" value="1"/>
</dbReference>
<dbReference type="PANTHER" id="PTHR23501:SF158">
    <property type="entry name" value="TRANSPORTER, PUTATIVE (AFU_ORTHOLOGUE AFUA_5G14490)-RELATED"/>
    <property type="match status" value="1"/>
</dbReference>
<feature type="compositionally biased region" description="Low complexity" evidence="9">
    <location>
        <begin position="11"/>
        <end position="32"/>
    </location>
</feature>
<dbReference type="GO" id="GO:0005774">
    <property type="term" value="C:vacuolar membrane"/>
    <property type="evidence" value="ECO:0007669"/>
    <property type="project" value="UniProtKB-SubCell"/>
</dbReference>
<comment type="function">
    <text evidence="6">Efflux pump; part of the gene cluster that mediates the biosynthesis of dothistromin (DOTH), a polyketide toxin very similar in structure to the aflatoxin precursor, versicolorin B. One function of dotC may be to transport early-stage dothistromin biosynthetic intermediates from the cytoplasm into vacuoles, thereby affecting the rate of dothistromin production.</text>
</comment>
<feature type="transmembrane region" description="Helical" evidence="10">
    <location>
        <begin position="112"/>
        <end position="131"/>
    </location>
</feature>
<feature type="transmembrane region" description="Helical" evidence="10">
    <location>
        <begin position="231"/>
        <end position="254"/>
    </location>
</feature>
<evidence type="ECO:0000256" key="1">
    <source>
        <dbReference type="ARBA" id="ARBA00004128"/>
    </source>
</evidence>
<dbReference type="InterPro" id="IPR011701">
    <property type="entry name" value="MFS"/>
</dbReference>
<sequence>MSSPASHDQNASPAAPKVTASASTSTSTSTSTPPAPTGLALEEIQLAHVSSRMSAAADPAVQVEDGELPRGKFRVVAIFTALALSLFIAALDQTIISTIIPTLVADLHSAAGYVWIGGAYLLANAAGSNIWVNLSDIWGRKPILLGTVALFFVSSIICAKAVDMTMMIVGRAFQGVAGGGLMQLVLVTISDLFSVRHRSLYFGLLEFMWALAGAIGPLMGGALTQRASWRWAYWINLPVCGVAFALLVFFLDVHNPRTAFMDGIRAIDWAGSLAILGMTLMLLLGLNFGGDAFAWSSPQVICLIVAGCLMSLVFIYCEKRLARFPLMPLEVFRSSSNKASFVIAFCQGAVFMGGEYYLPFYFQSTKGASPIHSGLLLLPIMLTESFTSALTGYLIHRTGRYVELLQIGCVLTALGTGLYIDLSTDSPLVKIICYQIVAGLGVGCLFTAPIIALQANVAQANTASATATLSFVRNLATAVSIVVGGVVFQNSMSLRKPFLRAAGLSAENIEIFAGDDATASVLLINDLLQDPLQQRAVRDSWAWSLRNLWILYTCIAAVGVVASLFMRRARLSKDEVYTENKTGIEAREKRSP</sequence>
<dbReference type="SUPFAM" id="SSF103473">
    <property type="entry name" value="MFS general substrate transporter"/>
    <property type="match status" value="1"/>
</dbReference>
<feature type="transmembrane region" description="Helical" evidence="10">
    <location>
        <begin position="143"/>
        <end position="162"/>
    </location>
</feature>
<name>A0A0U1LMN0_TALIS</name>
<accession>A0A0U1LMN0</accession>
<evidence type="ECO:0000256" key="4">
    <source>
        <dbReference type="ARBA" id="ARBA00022989"/>
    </source>
</evidence>
<evidence type="ECO:0000256" key="3">
    <source>
        <dbReference type="ARBA" id="ARBA00022692"/>
    </source>
</evidence>
<protein>
    <recommendedName>
        <fullName evidence="7">Efflux pump dotC</fullName>
    </recommendedName>
    <alternativeName>
        <fullName evidence="8">Dothistromin biosynthesis protein C</fullName>
    </alternativeName>
</protein>
<dbReference type="OrthoDB" id="10021397at2759"/>
<evidence type="ECO:0000256" key="9">
    <source>
        <dbReference type="SAM" id="MobiDB-lite"/>
    </source>
</evidence>
<dbReference type="Proteomes" id="UP000054383">
    <property type="component" value="Unassembled WGS sequence"/>
</dbReference>
<keyword evidence="4 10" id="KW-1133">Transmembrane helix</keyword>
<evidence type="ECO:0000256" key="2">
    <source>
        <dbReference type="ARBA" id="ARBA00007520"/>
    </source>
</evidence>
<dbReference type="PROSITE" id="PS50850">
    <property type="entry name" value="MFS"/>
    <property type="match status" value="1"/>
</dbReference>
<feature type="compositionally biased region" description="Polar residues" evidence="9">
    <location>
        <begin position="1"/>
        <end position="10"/>
    </location>
</feature>
<evidence type="ECO:0000256" key="7">
    <source>
        <dbReference type="ARBA" id="ARBA00069956"/>
    </source>
</evidence>
<evidence type="ECO:0000259" key="11">
    <source>
        <dbReference type="PROSITE" id="PS50850"/>
    </source>
</evidence>
<feature type="region of interest" description="Disordered" evidence="9">
    <location>
        <begin position="1"/>
        <end position="37"/>
    </location>
</feature>
<evidence type="ECO:0000313" key="12">
    <source>
        <dbReference type="EMBL" id="CRG84330.1"/>
    </source>
</evidence>
<organism evidence="12 13">
    <name type="scientific">Talaromyces islandicus</name>
    <name type="common">Penicillium islandicum</name>
    <dbReference type="NCBI Taxonomy" id="28573"/>
    <lineage>
        <taxon>Eukaryota</taxon>
        <taxon>Fungi</taxon>
        <taxon>Dikarya</taxon>
        <taxon>Ascomycota</taxon>
        <taxon>Pezizomycotina</taxon>
        <taxon>Eurotiomycetes</taxon>
        <taxon>Eurotiomycetidae</taxon>
        <taxon>Eurotiales</taxon>
        <taxon>Trichocomaceae</taxon>
        <taxon>Talaromyces</taxon>
        <taxon>Talaromyces sect. Islandici</taxon>
    </lineage>
</organism>
<dbReference type="Pfam" id="PF07690">
    <property type="entry name" value="MFS_1"/>
    <property type="match status" value="1"/>
</dbReference>
<dbReference type="PRINTS" id="PR01036">
    <property type="entry name" value="TCRTETB"/>
</dbReference>
<feature type="domain" description="Major facilitator superfamily (MFS) profile" evidence="11">
    <location>
        <begin position="78"/>
        <end position="571"/>
    </location>
</feature>
<dbReference type="PANTHER" id="PTHR23501">
    <property type="entry name" value="MAJOR FACILITATOR SUPERFAMILY"/>
    <property type="match status" value="1"/>
</dbReference>
<comment type="subcellular location">
    <subcellularLocation>
        <location evidence="1">Vacuole membrane</location>
        <topology evidence="1">Multi-pass membrane protein</topology>
    </subcellularLocation>
</comment>
<dbReference type="FunFam" id="1.20.1720.10:FF:000014">
    <property type="entry name" value="MFS drug transporter, putative"/>
    <property type="match status" value="1"/>
</dbReference>
<dbReference type="CDD" id="cd17502">
    <property type="entry name" value="MFS_Azr1_MDR_like"/>
    <property type="match status" value="1"/>
</dbReference>
<feature type="transmembrane region" description="Helical" evidence="10">
    <location>
        <begin position="374"/>
        <end position="395"/>
    </location>
</feature>
<feature type="transmembrane region" description="Helical" evidence="10">
    <location>
        <begin position="199"/>
        <end position="219"/>
    </location>
</feature>
<evidence type="ECO:0000256" key="10">
    <source>
        <dbReference type="SAM" id="Phobius"/>
    </source>
</evidence>
<dbReference type="OMA" id="WAINSYT"/>
<dbReference type="InterPro" id="IPR020846">
    <property type="entry name" value="MFS_dom"/>
</dbReference>
<feature type="transmembrane region" description="Helical" evidence="10">
    <location>
        <begin position="465"/>
        <end position="488"/>
    </location>
</feature>
<feature type="transmembrane region" description="Helical" evidence="10">
    <location>
        <begin position="75"/>
        <end position="100"/>
    </location>
</feature>
<feature type="transmembrane region" description="Helical" evidence="10">
    <location>
        <begin position="402"/>
        <end position="420"/>
    </location>
</feature>
<evidence type="ECO:0000313" key="13">
    <source>
        <dbReference type="Proteomes" id="UP000054383"/>
    </source>
</evidence>
<dbReference type="InterPro" id="IPR036259">
    <property type="entry name" value="MFS_trans_sf"/>
</dbReference>
<feature type="transmembrane region" description="Helical" evidence="10">
    <location>
        <begin position="339"/>
        <end position="362"/>
    </location>
</feature>
<keyword evidence="5 10" id="KW-0472">Membrane</keyword>
<feature type="transmembrane region" description="Helical" evidence="10">
    <location>
        <begin position="548"/>
        <end position="566"/>
    </location>
</feature>
<dbReference type="FunFam" id="1.20.1250.20:FF:000196">
    <property type="entry name" value="MFS toxin efflux pump (AflT)"/>
    <property type="match status" value="1"/>
</dbReference>
<evidence type="ECO:0000256" key="5">
    <source>
        <dbReference type="ARBA" id="ARBA00023136"/>
    </source>
</evidence>
<evidence type="ECO:0000256" key="8">
    <source>
        <dbReference type="ARBA" id="ARBA00083178"/>
    </source>
</evidence>
<evidence type="ECO:0000256" key="6">
    <source>
        <dbReference type="ARBA" id="ARBA00057269"/>
    </source>
</evidence>
<feature type="transmembrane region" description="Helical" evidence="10">
    <location>
        <begin position="432"/>
        <end position="453"/>
    </location>
</feature>
<feature type="transmembrane region" description="Helical" evidence="10">
    <location>
        <begin position="266"/>
        <end position="286"/>
    </location>
</feature>
<feature type="transmembrane region" description="Helical" evidence="10">
    <location>
        <begin position="298"/>
        <end position="318"/>
    </location>
</feature>
<feature type="transmembrane region" description="Helical" evidence="10">
    <location>
        <begin position="168"/>
        <end position="187"/>
    </location>
</feature>
<keyword evidence="3 10" id="KW-0812">Transmembrane</keyword>
<keyword evidence="13" id="KW-1185">Reference proteome</keyword>
<comment type="similarity">
    <text evidence="2">Belongs to the major facilitator superfamily. TCR/Tet family.</text>
</comment>
<dbReference type="AlphaFoldDB" id="A0A0U1LMN0"/>